<dbReference type="EMBL" id="JBGBPQ010000008">
    <property type="protein sequence ID" value="KAL1520536.1"/>
    <property type="molecule type" value="Genomic_DNA"/>
</dbReference>
<keyword evidence="2" id="KW-0732">Signal</keyword>
<dbReference type="AlphaFoldDB" id="A0AB34JFE0"/>
<feature type="chain" id="PRO_5044336609" evidence="2">
    <location>
        <begin position="19"/>
        <end position="465"/>
    </location>
</feature>
<protein>
    <submittedName>
        <fullName evidence="3">Uncharacterized protein</fullName>
    </submittedName>
</protein>
<dbReference type="Proteomes" id="UP001515480">
    <property type="component" value="Unassembled WGS sequence"/>
</dbReference>
<proteinExistence type="predicted"/>
<reference evidence="3 4" key="1">
    <citation type="journal article" date="2024" name="Science">
        <title>Giant polyketide synthase enzymes in the biosynthesis of giant marine polyether toxins.</title>
        <authorList>
            <person name="Fallon T.R."/>
            <person name="Shende V.V."/>
            <person name="Wierzbicki I.H."/>
            <person name="Pendleton A.L."/>
            <person name="Watervoot N.F."/>
            <person name="Auber R.P."/>
            <person name="Gonzalez D.J."/>
            <person name="Wisecaver J.H."/>
            <person name="Moore B.S."/>
        </authorList>
    </citation>
    <scope>NUCLEOTIDE SEQUENCE [LARGE SCALE GENOMIC DNA]</scope>
    <source>
        <strain evidence="3 4">12B1</strain>
    </source>
</reference>
<evidence type="ECO:0000313" key="3">
    <source>
        <dbReference type="EMBL" id="KAL1520536.1"/>
    </source>
</evidence>
<organism evidence="3 4">
    <name type="scientific">Prymnesium parvum</name>
    <name type="common">Toxic golden alga</name>
    <dbReference type="NCBI Taxonomy" id="97485"/>
    <lineage>
        <taxon>Eukaryota</taxon>
        <taxon>Haptista</taxon>
        <taxon>Haptophyta</taxon>
        <taxon>Prymnesiophyceae</taxon>
        <taxon>Prymnesiales</taxon>
        <taxon>Prymnesiaceae</taxon>
        <taxon>Prymnesium</taxon>
    </lineage>
</organism>
<evidence type="ECO:0000313" key="4">
    <source>
        <dbReference type="Proteomes" id="UP001515480"/>
    </source>
</evidence>
<name>A0AB34JFE0_PRYPA</name>
<feature type="signal peptide" evidence="2">
    <location>
        <begin position="1"/>
        <end position="18"/>
    </location>
</feature>
<keyword evidence="4" id="KW-1185">Reference proteome</keyword>
<comment type="caution">
    <text evidence="3">The sequence shown here is derived from an EMBL/GenBank/DDBJ whole genome shotgun (WGS) entry which is preliminary data.</text>
</comment>
<feature type="region of interest" description="Disordered" evidence="1">
    <location>
        <begin position="19"/>
        <end position="40"/>
    </location>
</feature>
<feature type="compositionally biased region" description="Pro residues" evidence="1">
    <location>
        <begin position="27"/>
        <end position="38"/>
    </location>
</feature>
<accession>A0AB34JFE0</accession>
<gene>
    <name evidence="3" type="ORF">AB1Y20_022112</name>
</gene>
<evidence type="ECO:0000256" key="1">
    <source>
        <dbReference type="SAM" id="MobiDB-lite"/>
    </source>
</evidence>
<sequence>MALLAAVATLELLGLSSNVPRGVGPRLAPPTAPAPPAAPQHTYERLLRASGLVRREDGRVILPPADLRAALAALHLDGTRPPAPDPPGPPRPLDFLPASLQEPLGAVDVSALVDAALPRVLQQHPAFCAMAEALLEDGFYETVYWGVEPRDEAAVGFPQLCVRFVAVVFVLEELLALERTQHLELARRYEALYADRRHGAAGAPRRRPVREALLDFFLAVKGESVLASINCFERMRRLAASPDSAAKRQAVRSLSGLLNAIMALNIVEAVVANLSFARWPENARAGVALLLTQSGHFREDLSQDLSYDWFALYLVWNACFVWPAHAPDMMCFAMLLTPSIACGSPSLFQYNRAHSLFWVVRATQLTKRQHYASTAETRQPAQWIRADGATPQDRQPLTTRMSKLTGAQGEQLAARAGVDISGSRVWYRFVVEILPTQLASFLQVYRAMPKGSSFGKLRLLTEEMP</sequence>
<evidence type="ECO:0000256" key="2">
    <source>
        <dbReference type="SAM" id="SignalP"/>
    </source>
</evidence>